<evidence type="ECO:0000256" key="1">
    <source>
        <dbReference type="ARBA" id="ARBA00004651"/>
    </source>
</evidence>
<dbReference type="OrthoDB" id="7605542at2"/>
<dbReference type="GO" id="GO:0005886">
    <property type="term" value="C:plasma membrane"/>
    <property type="evidence" value="ECO:0007669"/>
    <property type="project" value="UniProtKB-SubCell"/>
</dbReference>
<evidence type="ECO:0000256" key="7">
    <source>
        <dbReference type="SAM" id="Phobius"/>
    </source>
</evidence>
<reference evidence="8 9" key="1">
    <citation type="submission" date="2019-06" db="EMBL/GenBank/DDBJ databases">
        <authorList>
            <person name="Lee I."/>
            <person name="Jang G.I."/>
            <person name="Hwang C.Y."/>
        </authorList>
    </citation>
    <scope>NUCLEOTIDE SEQUENCE [LARGE SCALE GENOMIC DNA]</scope>
    <source>
        <strain evidence="8 9">PAMC 28131</strain>
    </source>
</reference>
<evidence type="ECO:0000256" key="2">
    <source>
        <dbReference type="ARBA" id="ARBA00007430"/>
    </source>
</evidence>
<dbReference type="CDD" id="cd13127">
    <property type="entry name" value="MATE_tuaB_like"/>
    <property type="match status" value="1"/>
</dbReference>
<accession>A0A501XRY8</accession>
<dbReference type="Proteomes" id="UP000319897">
    <property type="component" value="Unassembled WGS sequence"/>
</dbReference>
<keyword evidence="4 7" id="KW-0812">Transmembrane</keyword>
<evidence type="ECO:0000256" key="6">
    <source>
        <dbReference type="ARBA" id="ARBA00023136"/>
    </source>
</evidence>
<feature type="transmembrane region" description="Helical" evidence="7">
    <location>
        <begin position="49"/>
        <end position="68"/>
    </location>
</feature>
<feature type="transmembrane region" description="Helical" evidence="7">
    <location>
        <begin position="88"/>
        <end position="110"/>
    </location>
</feature>
<dbReference type="PANTHER" id="PTHR30250:SF10">
    <property type="entry name" value="LIPOPOLYSACCHARIDE BIOSYNTHESIS PROTEIN WZXC"/>
    <property type="match status" value="1"/>
</dbReference>
<evidence type="ECO:0000256" key="5">
    <source>
        <dbReference type="ARBA" id="ARBA00022989"/>
    </source>
</evidence>
<feature type="transmembrane region" description="Helical" evidence="7">
    <location>
        <begin position="363"/>
        <end position="381"/>
    </location>
</feature>
<sequence length="488" mass="52712">MDNSTPPKAGLARAAALGSGAAALSRGLRALIGIGTISLLSRFLTPTEFGLFALIFFLITFTQVFADFGLRIALVQQKEVSRLEQDSVFWASLTLGTIAAGLMFALAGPIASLFDEPRLTPYVRAIAPILILVAAQGVPMSMLEREFRFQSIAKAEFVAGLAGAVVAVGLAAGGASVFALLAQQYAICLTIVIMCFRTSGWRPRLAFSLEALRPLIAYSSYITLAGVLGIISGYAERPVVGKKLPPADLGYLTLAQQIIVSPVRTVTTSIRRTIFPILSSLQAEPARIALGYLTTLHATFIIMAPVLFGIWAMAVPITDLLLGPKWAPVADVLGPVAIYTLLSTVLELNNAVLSARGVARFQFHWNMITAVTSLVCIYFAADHGLMAVVWTRFAMQFLFVPIHSHILARMIGINLLHILSAIWRPILAAALMGMAVLALDQWLTGHIPHTILRLPLSVATGVLLYAVCIWVIDRKGCTDILRRVRERI</sequence>
<dbReference type="PANTHER" id="PTHR30250">
    <property type="entry name" value="PST FAMILY PREDICTED COLANIC ACID TRANSPORTER"/>
    <property type="match status" value="1"/>
</dbReference>
<dbReference type="EMBL" id="VFSU01000012">
    <property type="protein sequence ID" value="TPE63326.1"/>
    <property type="molecule type" value="Genomic_DNA"/>
</dbReference>
<keyword evidence="6 7" id="KW-0472">Membrane</keyword>
<evidence type="ECO:0000256" key="3">
    <source>
        <dbReference type="ARBA" id="ARBA00022475"/>
    </source>
</evidence>
<feature type="transmembrane region" description="Helical" evidence="7">
    <location>
        <begin position="451"/>
        <end position="472"/>
    </location>
</feature>
<comment type="similarity">
    <text evidence="2">Belongs to the polysaccharide synthase family.</text>
</comment>
<comment type="caution">
    <text evidence="8">The sequence shown here is derived from an EMBL/GenBank/DDBJ whole genome shotgun (WGS) entry which is preliminary data.</text>
</comment>
<name>A0A501XRY8_9SPHN</name>
<keyword evidence="9" id="KW-1185">Reference proteome</keyword>
<keyword evidence="3" id="KW-1003">Cell membrane</keyword>
<dbReference type="AlphaFoldDB" id="A0A501XRY8"/>
<organism evidence="8 9">
    <name type="scientific">Sandaracinobacter neustonicus</name>
    <dbReference type="NCBI Taxonomy" id="1715348"/>
    <lineage>
        <taxon>Bacteria</taxon>
        <taxon>Pseudomonadati</taxon>
        <taxon>Pseudomonadota</taxon>
        <taxon>Alphaproteobacteria</taxon>
        <taxon>Sphingomonadales</taxon>
        <taxon>Sphingosinicellaceae</taxon>
        <taxon>Sandaracinobacter</taxon>
    </lineage>
</organism>
<feature type="transmembrane region" description="Helical" evidence="7">
    <location>
        <begin position="122"/>
        <end position="143"/>
    </location>
</feature>
<dbReference type="InterPro" id="IPR050833">
    <property type="entry name" value="Poly_Biosynth_Transport"/>
</dbReference>
<feature type="transmembrane region" description="Helical" evidence="7">
    <location>
        <begin position="288"/>
        <end position="312"/>
    </location>
</feature>
<gene>
    <name evidence="8" type="ORF">FJQ54_04210</name>
</gene>
<evidence type="ECO:0000313" key="8">
    <source>
        <dbReference type="EMBL" id="TPE63326.1"/>
    </source>
</evidence>
<feature type="transmembrane region" description="Helical" evidence="7">
    <location>
        <begin position="155"/>
        <end position="172"/>
    </location>
</feature>
<evidence type="ECO:0000313" key="9">
    <source>
        <dbReference type="Proteomes" id="UP000319897"/>
    </source>
</evidence>
<keyword evidence="5 7" id="KW-1133">Transmembrane helix</keyword>
<protein>
    <submittedName>
        <fullName evidence="8">Lipopolysaccharide biosynthesis protein</fullName>
    </submittedName>
</protein>
<evidence type="ECO:0000256" key="4">
    <source>
        <dbReference type="ARBA" id="ARBA00022692"/>
    </source>
</evidence>
<comment type="subcellular location">
    <subcellularLocation>
        <location evidence="1">Cell membrane</location>
        <topology evidence="1">Multi-pass membrane protein</topology>
    </subcellularLocation>
</comment>
<feature type="transmembrane region" description="Helical" evidence="7">
    <location>
        <begin position="415"/>
        <end position="439"/>
    </location>
</feature>
<feature type="transmembrane region" description="Helical" evidence="7">
    <location>
        <begin position="216"/>
        <end position="234"/>
    </location>
</feature>
<proteinExistence type="inferred from homology"/>
<feature type="transmembrane region" description="Helical" evidence="7">
    <location>
        <begin position="387"/>
        <end position="408"/>
    </location>
</feature>
<dbReference type="RefSeq" id="WP_140927186.1">
    <property type="nucleotide sequence ID" value="NZ_VFSU01000012.1"/>
</dbReference>
<dbReference type="Pfam" id="PF13440">
    <property type="entry name" value="Polysacc_synt_3"/>
    <property type="match status" value="1"/>
</dbReference>
<feature type="transmembrane region" description="Helical" evidence="7">
    <location>
        <begin position="332"/>
        <end position="351"/>
    </location>
</feature>